<keyword evidence="1" id="KW-0732">Signal</keyword>
<sequence length="162" mass="18620">MKYLITLLLLSVCHLFANSQSDTLAVPEHDYSKDTMHITGLKLWEYGYVSDLIKSTDPQQQAYERRVATKWDGVDSNQVIKVATTYGQFIATYAFLLSKPDGIVADFNATLLQEVFPDAMRHPWIMEQIMLLRAKYAAYRQQIKEAGIKRLQEIKQSTLLDE</sequence>
<feature type="signal peptide" evidence="1">
    <location>
        <begin position="1"/>
        <end position="19"/>
    </location>
</feature>
<dbReference type="STRING" id="1302690.BUE76_11915"/>
<dbReference type="RefSeq" id="WP_073040124.1">
    <property type="nucleotide sequence ID" value="NZ_FQUO01000002.1"/>
</dbReference>
<evidence type="ECO:0000313" key="3">
    <source>
        <dbReference type="Proteomes" id="UP000184368"/>
    </source>
</evidence>
<keyword evidence="3" id="KW-1185">Reference proteome</keyword>
<name>A0A1M4VS21_9BACT</name>
<evidence type="ECO:0000256" key="1">
    <source>
        <dbReference type="SAM" id="SignalP"/>
    </source>
</evidence>
<proteinExistence type="predicted"/>
<accession>A0A1M4VS21</accession>
<protein>
    <submittedName>
        <fullName evidence="2">Uncharacterized protein</fullName>
    </submittedName>
</protein>
<dbReference type="Proteomes" id="UP000184368">
    <property type="component" value="Unassembled WGS sequence"/>
</dbReference>
<reference evidence="2 3" key="1">
    <citation type="submission" date="2016-11" db="EMBL/GenBank/DDBJ databases">
        <authorList>
            <person name="Jaros S."/>
            <person name="Januszkiewicz K."/>
            <person name="Wedrychowicz H."/>
        </authorList>
    </citation>
    <scope>NUCLEOTIDE SEQUENCE [LARGE SCALE GENOMIC DNA]</scope>
    <source>
        <strain evidence="2 3">DSM 26897</strain>
    </source>
</reference>
<gene>
    <name evidence="2" type="ORF">SAMN05444008_102361</name>
</gene>
<dbReference type="EMBL" id="FQUO01000002">
    <property type="protein sequence ID" value="SHE71759.1"/>
    <property type="molecule type" value="Genomic_DNA"/>
</dbReference>
<feature type="chain" id="PRO_5012612348" evidence="1">
    <location>
        <begin position="20"/>
        <end position="162"/>
    </location>
</feature>
<dbReference type="AlphaFoldDB" id="A0A1M4VS21"/>
<organism evidence="2 3">
    <name type="scientific">Cnuella takakiae</name>
    <dbReference type="NCBI Taxonomy" id="1302690"/>
    <lineage>
        <taxon>Bacteria</taxon>
        <taxon>Pseudomonadati</taxon>
        <taxon>Bacteroidota</taxon>
        <taxon>Chitinophagia</taxon>
        <taxon>Chitinophagales</taxon>
        <taxon>Chitinophagaceae</taxon>
        <taxon>Cnuella</taxon>
    </lineage>
</organism>
<evidence type="ECO:0000313" key="2">
    <source>
        <dbReference type="EMBL" id="SHE71759.1"/>
    </source>
</evidence>